<keyword evidence="1" id="KW-0812">Transmembrane</keyword>
<dbReference type="OrthoDB" id="8859199at2"/>
<dbReference type="Proteomes" id="UP000337189">
    <property type="component" value="Unassembled WGS sequence"/>
</dbReference>
<evidence type="ECO:0000259" key="2">
    <source>
        <dbReference type="Pfam" id="PF14237"/>
    </source>
</evidence>
<feature type="transmembrane region" description="Helical" evidence="1">
    <location>
        <begin position="115"/>
        <end position="131"/>
    </location>
</feature>
<dbReference type="AlphaFoldDB" id="A0A5E4XXR7"/>
<feature type="domain" description="GYF" evidence="2">
    <location>
        <begin position="5"/>
        <end position="50"/>
    </location>
</feature>
<reference evidence="3 4" key="1">
    <citation type="submission" date="2019-08" db="EMBL/GenBank/DDBJ databases">
        <authorList>
            <person name="Peeters C."/>
        </authorList>
    </citation>
    <scope>NUCLEOTIDE SEQUENCE [LARGE SCALE GENOMIC DNA]</scope>
    <source>
        <strain evidence="3 4">LMG 31110</strain>
    </source>
</reference>
<gene>
    <name evidence="3" type="ORF">PCO31110_04199</name>
</gene>
<dbReference type="RefSeq" id="WP_048628188.1">
    <property type="nucleotide sequence ID" value="NZ_CABPSJ010000006.1"/>
</dbReference>
<keyword evidence="1" id="KW-0472">Membrane</keyword>
<proteinExistence type="predicted"/>
<keyword evidence="1" id="KW-1133">Transmembrane helix</keyword>
<organism evidence="3 4">
    <name type="scientific">Pandoraea communis</name>
    <dbReference type="NCBI Taxonomy" id="2508297"/>
    <lineage>
        <taxon>Bacteria</taxon>
        <taxon>Pseudomonadati</taxon>
        <taxon>Pseudomonadota</taxon>
        <taxon>Betaproteobacteria</taxon>
        <taxon>Burkholderiales</taxon>
        <taxon>Burkholderiaceae</taxon>
        <taxon>Pandoraea</taxon>
    </lineage>
</organism>
<dbReference type="InterPro" id="IPR025640">
    <property type="entry name" value="GYF_2"/>
</dbReference>
<dbReference type="GeneID" id="47012607"/>
<evidence type="ECO:0000313" key="4">
    <source>
        <dbReference type="Proteomes" id="UP000337189"/>
    </source>
</evidence>
<sequence>MTDSWHYEKDGRRIGAISAAEVGELIQNRTIDGNTLVWSQGLADWTPLAETDLAVHLRQASAPPVLPATRIGHTIVWILAFAPIIGVLLEAIFAAAIVPDYMASAAATAALRSNQYWYITLLVNIGLSLLDDRQLKRAGVNTSAFGKFAFIVPVYLWKRAASLRQPKAYFWVWIATFMLVGLI</sequence>
<accession>A0A5E4XXR7</accession>
<feature type="transmembrane region" description="Helical" evidence="1">
    <location>
        <begin position="75"/>
        <end position="95"/>
    </location>
</feature>
<evidence type="ECO:0000256" key="1">
    <source>
        <dbReference type="SAM" id="Phobius"/>
    </source>
</evidence>
<dbReference type="EMBL" id="CABPSJ010000006">
    <property type="protein sequence ID" value="VVE40858.1"/>
    <property type="molecule type" value="Genomic_DNA"/>
</dbReference>
<evidence type="ECO:0000313" key="3">
    <source>
        <dbReference type="EMBL" id="VVE40858.1"/>
    </source>
</evidence>
<dbReference type="Pfam" id="PF14237">
    <property type="entry name" value="GYF_2"/>
    <property type="match status" value="1"/>
</dbReference>
<protein>
    <recommendedName>
        <fullName evidence="2">GYF domain-containing protein</fullName>
    </recommendedName>
</protein>
<name>A0A5E4XXR7_9BURK</name>